<dbReference type="GO" id="GO:0000976">
    <property type="term" value="F:transcription cis-regulatory region binding"/>
    <property type="evidence" value="ECO:0007669"/>
    <property type="project" value="TreeGrafter"/>
</dbReference>
<keyword evidence="2" id="KW-0238">DNA-binding</keyword>
<comment type="caution">
    <text evidence="5">The sequence shown here is derived from an EMBL/GenBank/DDBJ whole genome shotgun (WGS) entry which is preliminary data.</text>
</comment>
<dbReference type="STRING" id="1437610.BREU_2294"/>
<gene>
    <name evidence="5" type="ORF">BREU_2294</name>
</gene>
<dbReference type="CDD" id="cd01392">
    <property type="entry name" value="HTH_LacI"/>
    <property type="match status" value="1"/>
</dbReference>
<dbReference type="PANTHER" id="PTHR30146">
    <property type="entry name" value="LACI-RELATED TRANSCRIPTIONAL REPRESSOR"/>
    <property type="match status" value="1"/>
</dbReference>
<dbReference type="Proteomes" id="UP000028984">
    <property type="component" value="Unassembled WGS sequence"/>
</dbReference>
<feature type="domain" description="HTH lacI-type" evidence="4">
    <location>
        <begin position="3"/>
        <end position="57"/>
    </location>
</feature>
<dbReference type="AlphaFoldDB" id="A0A087CNQ4"/>
<dbReference type="PROSITE" id="PS50932">
    <property type="entry name" value="HTH_LACI_2"/>
    <property type="match status" value="1"/>
</dbReference>
<dbReference type="OrthoDB" id="2854648at2"/>
<dbReference type="PROSITE" id="PS00356">
    <property type="entry name" value="HTH_LACI_1"/>
    <property type="match status" value="1"/>
</dbReference>
<evidence type="ECO:0000256" key="3">
    <source>
        <dbReference type="ARBA" id="ARBA00023163"/>
    </source>
</evidence>
<dbReference type="RefSeq" id="WP_044090588.1">
    <property type="nucleotide sequence ID" value="NZ_JDUW01000032.1"/>
</dbReference>
<dbReference type="Gene3D" id="1.10.260.40">
    <property type="entry name" value="lambda repressor-like DNA-binding domains"/>
    <property type="match status" value="1"/>
</dbReference>
<keyword evidence="1" id="KW-0805">Transcription regulation</keyword>
<accession>A0A087CNQ4</accession>
<dbReference type="Pfam" id="PF00356">
    <property type="entry name" value="LacI"/>
    <property type="match status" value="1"/>
</dbReference>
<keyword evidence="3" id="KW-0804">Transcription</keyword>
<dbReference type="CDD" id="cd06267">
    <property type="entry name" value="PBP1_LacI_sugar_binding-like"/>
    <property type="match status" value="1"/>
</dbReference>
<reference evidence="5 6" key="1">
    <citation type="submission" date="2014-03" db="EMBL/GenBank/DDBJ databases">
        <title>Genomics of Bifidobacteria.</title>
        <authorList>
            <person name="Ventura M."/>
            <person name="Milani C."/>
            <person name="Lugli G.A."/>
        </authorList>
    </citation>
    <scope>NUCLEOTIDE SEQUENCE [LARGE SCALE GENOMIC DNA]</scope>
    <source>
        <strain evidence="5 6">DSM 23975</strain>
    </source>
</reference>
<dbReference type="SUPFAM" id="SSF47413">
    <property type="entry name" value="lambda repressor-like DNA-binding domains"/>
    <property type="match status" value="1"/>
</dbReference>
<dbReference type="Pfam" id="PF13377">
    <property type="entry name" value="Peripla_BP_3"/>
    <property type="match status" value="1"/>
</dbReference>
<proteinExistence type="predicted"/>
<name>A0A087CNQ4_9BIFI</name>
<evidence type="ECO:0000313" key="5">
    <source>
        <dbReference type="EMBL" id="KFI84904.1"/>
    </source>
</evidence>
<dbReference type="Gene3D" id="3.40.50.2300">
    <property type="match status" value="2"/>
</dbReference>
<dbReference type="InterPro" id="IPR010982">
    <property type="entry name" value="Lambda_DNA-bd_dom_sf"/>
</dbReference>
<evidence type="ECO:0000313" key="6">
    <source>
        <dbReference type="Proteomes" id="UP000028984"/>
    </source>
</evidence>
<dbReference type="InterPro" id="IPR000843">
    <property type="entry name" value="HTH_LacI"/>
</dbReference>
<sequence length="348" mass="37740">MAVTMRDVAKAAGVSPASVSFALRGDPRIKQETARHIIDVANRMNYSVNITAKSLRSGRTGVIEAAVFQLDRPFYAQLLAGVSNAAFDRGIQAVAQQISTGKVGHEKSILEKVANKFCDGVILSAGGLSDAEIIELSRGKPVVLLDDQSYQGPFDSVFTPCENGAEAAVTHLFEIGCERVGLVGTDFMPADQACRSMRVGDRRLIGCHRAFERHERTLTKADTIQLFDWGTDDAYRAVSRRIEEGDFPFDGLFCMTDAIAFGALRALREHGIGVPDDVAVIGFDGVREGSYSAPTLSTIAVDIDKLAREAVDILCERIEEGRCGAPAMPKHVTVGYEVLVRESSNRTR</sequence>
<dbReference type="GO" id="GO:0003700">
    <property type="term" value="F:DNA-binding transcription factor activity"/>
    <property type="evidence" value="ECO:0007669"/>
    <property type="project" value="TreeGrafter"/>
</dbReference>
<evidence type="ECO:0000256" key="1">
    <source>
        <dbReference type="ARBA" id="ARBA00023015"/>
    </source>
</evidence>
<protein>
    <submittedName>
        <fullName evidence="5">Regulatory protein LacI</fullName>
    </submittedName>
</protein>
<dbReference type="PANTHER" id="PTHR30146:SF109">
    <property type="entry name" value="HTH-TYPE TRANSCRIPTIONAL REGULATOR GALS"/>
    <property type="match status" value="1"/>
</dbReference>
<dbReference type="InterPro" id="IPR028082">
    <property type="entry name" value="Peripla_BP_I"/>
</dbReference>
<keyword evidence="6" id="KW-1185">Reference proteome</keyword>
<dbReference type="eggNOG" id="COG1609">
    <property type="taxonomic scope" value="Bacteria"/>
</dbReference>
<dbReference type="SMART" id="SM00354">
    <property type="entry name" value="HTH_LACI"/>
    <property type="match status" value="1"/>
</dbReference>
<dbReference type="SUPFAM" id="SSF53822">
    <property type="entry name" value="Periplasmic binding protein-like I"/>
    <property type="match status" value="1"/>
</dbReference>
<evidence type="ECO:0000256" key="2">
    <source>
        <dbReference type="ARBA" id="ARBA00023125"/>
    </source>
</evidence>
<evidence type="ECO:0000259" key="4">
    <source>
        <dbReference type="PROSITE" id="PS50932"/>
    </source>
</evidence>
<organism evidence="5 6">
    <name type="scientific">Bifidobacterium reuteri DSM 23975</name>
    <dbReference type="NCBI Taxonomy" id="1437610"/>
    <lineage>
        <taxon>Bacteria</taxon>
        <taxon>Bacillati</taxon>
        <taxon>Actinomycetota</taxon>
        <taxon>Actinomycetes</taxon>
        <taxon>Bifidobacteriales</taxon>
        <taxon>Bifidobacteriaceae</taxon>
        <taxon>Bifidobacterium</taxon>
    </lineage>
</organism>
<dbReference type="EMBL" id="JGZK01000016">
    <property type="protein sequence ID" value="KFI84904.1"/>
    <property type="molecule type" value="Genomic_DNA"/>
</dbReference>
<dbReference type="InterPro" id="IPR046335">
    <property type="entry name" value="LacI/GalR-like_sensor"/>
</dbReference>